<protein>
    <recommendedName>
        <fullName evidence="4 11">3-deoxy-D-manno-octulosonic acid transferase</fullName>
        <shortName evidence="11">Kdo transferase</shortName>
        <ecNumber evidence="3 11">2.4.99.12</ecNumber>
    </recommendedName>
    <alternativeName>
        <fullName evidence="7 11">Lipid IV(A) 3-deoxy-D-manno-octulosonic acid transferase</fullName>
    </alternativeName>
</protein>
<reference evidence="14 15" key="1">
    <citation type="submission" date="2019-09" db="EMBL/GenBank/DDBJ databases">
        <authorList>
            <person name="Cremers G."/>
        </authorList>
    </citation>
    <scope>NUCLEOTIDE SEQUENCE [LARGE SCALE GENOMIC DNA]</scope>
    <source>
        <strain evidence="14">4A</strain>
    </source>
</reference>
<comment type="pathway">
    <text evidence="2 11">Bacterial outer membrane biogenesis; LPS core biosynthesis.</text>
</comment>
<keyword evidence="11" id="KW-0448">Lipopolysaccharide biosynthesis</keyword>
<accession>A0A5E6MBW5</accession>
<evidence type="ECO:0000256" key="2">
    <source>
        <dbReference type="ARBA" id="ARBA00004713"/>
    </source>
</evidence>
<dbReference type="InterPro" id="IPR007507">
    <property type="entry name" value="Glycos_transf_N"/>
</dbReference>
<keyword evidence="5" id="KW-0472">Membrane</keyword>
<evidence type="ECO:0000256" key="5">
    <source>
        <dbReference type="ARBA" id="ARBA00022519"/>
    </source>
</evidence>
<dbReference type="InterPro" id="IPR038107">
    <property type="entry name" value="Glycos_transf_N_sf"/>
</dbReference>
<dbReference type="GO" id="GO:0030313">
    <property type="term" value="C:cell envelope"/>
    <property type="evidence" value="ECO:0007669"/>
    <property type="project" value="UniProtKB-SubCell"/>
</dbReference>
<feature type="domain" description="3-deoxy-D-manno-octulosonic-acid transferase N-terminal" evidence="13">
    <location>
        <begin position="38"/>
        <end position="220"/>
    </location>
</feature>
<evidence type="ECO:0000256" key="4">
    <source>
        <dbReference type="ARBA" id="ARBA00019077"/>
    </source>
</evidence>
<keyword evidence="11" id="KW-1003">Cell membrane</keyword>
<evidence type="ECO:0000259" key="13">
    <source>
        <dbReference type="Pfam" id="PF04413"/>
    </source>
</evidence>
<keyword evidence="15" id="KW-1185">Reference proteome</keyword>
<keyword evidence="14" id="KW-0328">Glycosyltransferase</keyword>
<comment type="catalytic activity">
    <reaction evidence="8 11">
        <text>lipid IVA (E. coli) + CMP-3-deoxy-beta-D-manno-octulosonate = alpha-Kdo-(2-&gt;6)-lipid IVA (E. coli) + CMP + H(+)</text>
        <dbReference type="Rhea" id="RHEA:28066"/>
        <dbReference type="ChEBI" id="CHEBI:15378"/>
        <dbReference type="ChEBI" id="CHEBI:58603"/>
        <dbReference type="ChEBI" id="CHEBI:60364"/>
        <dbReference type="ChEBI" id="CHEBI:60377"/>
        <dbReference type="ChEBI" id="CHEBI:85987"/>
        <dbReference type="EC" id="2.4.99.12"/>
    </reaction>
</comment>
<proteinExistence type="inferred from homology"/>
<comment type="subcellular location">
    <subcellularLocation>
        <location evidence="1">Cell envelope</location>
    </subcellularLocation>
    <subcellularLocation>
        <location evidence="11">Cell membrane</location>
    </subcellularLocation>
</comment>
<evidence type="ECO:0000256" key="1">
    <source>
        <dbReference type="ARBA" id="ARBA00004196"/>
    </source>
</evidence>
<evidence type="ECO:0000256" key="11">
    <source>
        <dbReference type="RuleBase" id="RU365103"/>
    </source>
</evidence>
<dbReference type="GO" id="GO:0009244">
    <property type="term" value="P:lipopolysaccharide core region biosynthetic process"/>
    <property type="evidence" value="ECO:0007669"/>
    <property type="project" value="UniProtKB-UniRule"/>
</dbReference>
<dbReference type="AlphaFoldDB" id="A0A5E6MBW5"/>
<dbReference type="EC" id="2.4.99.12" evidence="3 11"/>
<evidence type="ECO:0000313" key="15">
    <source>
        <dbReference type="Proteomes" id="UP000334923"/>
    </source>
</evidence>
<evidence type="ECO:0000259" key="12">
    <source>
        <dbReference type="Pfam" id="PF00534"/>
    </source>
</evidence>
<dbReference type="GO" id="GO:0005886">
    <property type="term" value="C:plasma membrane"/>
    <property type="evidence" value="ECO:0007669"/>
    <property type="project" value="UniProtKB-SubCell"/>
</dbReference>
<dbReference type="GO" id="GO:0043842">
    <property type="term" value="F:Kdo transferase activity"/>
    <property type="evidence" value="ECO:0007669"/>
    <property type="project" value="UniProtKB-EC"/>
</dbReference>
<evidence type="ECO:0000256" key="6">
    <source>
        <dbReference type="ARBA" id="ARBA00022679"/>
    </source>
</evidence>
<dbReference type="Pfam" id="PF00534">
    <property type="entry name" value="Glycos_transf_1"/>
    <property type="match status" value="1"/>
</dbReference>
<evidence type="ECO:0000256" key="7">
    <source>
        <dbReference type="ARBA" id="ARBA00031445"/>
    </source>
</evidence>
<comment type="similarity">
    <text evidence="11">Belongs to the glycosyltransferase group 1 family.</text>
</comment>
<dbReference type="InterPro" id="IPR039901">
    <property type="entry name" value="Kdotransferase"/>
</dbReference>
<comment type="function">
    <text evidence="11">Involved in lipopolysaccharide (LPS) biosynthesis. Catalyzes the transfer of 3-deoxy-D-manno-octulosonate (Kdo) residue(s) from CMP-Kdo to lipid IV(A), the tetraacyldisaccharide-1,4'-bisphosphate precursor of lipid A.</text>
</comment>
<evidence type="ECO:0000256" key="3">
    <source>
        <dbReference type="ARBA" id="ARBA00012621"/>
    </source>
</evidence>
<keyword evidence="5" id="KW-0997">Cell inner membrane</keyword>
<evidence type="ECO:0000256" key="10">
    <source>
        <dbReference type="PIRSR" id="PIRSR639901-2"/>
    </source>
</evidence>
<feature type="active site" description="Proton acceptor" evidence="9">
    <location>
        <position position="69"/>
    </location>
</feature>
<gene>
    <name evidence="14" type="primary">kdtA</name>
    <name evidence="14" type="synonym">waaA</name>
    <name evidence="14" type="ORF">MAMT_01199</name>
</gene>
<dbReference type="GO" id="GO:0009245">
    <property type="term" value="P:lipid A biosynthetic process"/>
    <property type="evidence" value="ECO:0007669"/>
    <property type="project" value="TreeGrafter"/>
</dbReference>
<organism evidence="14 15">
    <name type="scientific">Methylacidimicrobium tartarophylax</name>
    <dbReference type="NCBI Taxonomy" id="1041768"/>
    <lineage>
        <taxon>Bacteria</taxon>
        <taxon>Pseudomonadati</taxon>
        <taxon>Verrucomicrobiota</taxon>
        <taxon>Methylacidimicrobium</taxon>
    </lineage>
</organism>
<dbReference type="Gene3D" id="3.40.50.2000">
    <property type="entry name" value="Glycogen Phosphorylase B"/>
    <property type="match status" value="1"/>
</dbReference>
<dbReference type="PANTHER" id="PTHR42755">
    <property type="entry name" value="3-DEOXY-MANNO-OCTULOSONATE CYTIDYLYLTRANSFERASE"/>
    <property type="match status" value="1"/>
</dbReference>
<dbReference type="Pfam" id="PF04413">
    <property type="entry name" value="Glycos_transf_N"/>
    <property type="match status" value="1"/>
</dbReference>
<dbReference type="InterPro" id="IPR001296">
    <property type="entry name" value="Glyco_trans_1"/>
</dbReference>
<dbReference type="Proteomes" id="UP000334923">
    <property type="component" value="Unassembled WGS sequence"/>
</dbReference>
<evidence type="ECO:0000256" key="9">
    <source>
        <dbReference type="PIRSR" id="PIRSR639901-1"/>
    </source>
</evidence>
<dbReference type="UniPathway" id="UPA00958"/>
<feature type="domain" description="Glycosyl transferase family 1" evidence="12">
    <location>
        <begin position="325"/>
        <end position="415"/>
    </location>
</feature>
<evidence type="ECO:0000313" key="14">
    <source>
        <dbReference type="EMBL" id="VVM06410.1"/>
    </source>
</evidence>
<feature type="site" description="Transition state stabilizer" evidence="10">
    <location>
        <position position="217"/>
    </location>
</feature>
<dbReference type="Gene3D" id="3.40.50.11720">
    <property type="entry name" value="3-Deoxy-D-manno-octulosonic-acid transferase, N-terminal domain"/>
    <property type="match status" value="1"/>
</dbReference>
<feature type="site" description="Transition state stabilizer" evidence="10">
    <location>
        <position position="139"/>
    </location>
</feature>
<dbReference type="SUPFAM" id="SSF53756">
    <property type="entry name" value="UDP-Glycosyltransferase/glycogen phosphorylase"/>
    <property type="match status" value="1"/>
</dbReference>
<dbReference type="EMBL" id="CABFVA020000065">
    <property type="protein sequence ID" value="VVM06410.1"/>
    <property type="molecule type" value="Genomic_DNA"/>
</dbReference>
<name>A0A5E6MBW5_9BACT</name>
<dbReference type="PANTHER" id="PTHR42755:SF1">
    <property type="entry name" value="3-DEOXY-D-MANNO-OCTULOSONIC ACID TRANSFERASE, MITOCHONDRIAL-RELATED"/>
    <property type="match status" value="1"/>
</dbReference>
<sequence length="432" mass="48290">MKVPLLRWCYRVTFPVIAGLISPYYVHRLSKRGSPREGLSERMAFYAPSTREMVGSGVDLWIHAVSVGEVLVALALLRELRRKSPELRVALTVTTITGRRVAMSAADPGTIVLWSPVDFSGVVRRAFALLRPRALILVETEVWPNYLWEAKRRRVPVFLLNARLSPRTERWYRRFPEIFRPILRGLSLVLAQAPEDVDRLIGAGFPPEAIFVTGNLKYDVANLGSGGEALPCAWWEWCGWPVDALILLAGSTHPGEEEVMVDLYRESRHRHPKLRLILAPRHVERSAEIRALCRKSGLSVVSRTELGKGMVQDVPSDVLLLDTTGELRFLYEKATIVFIGKSLRAHGGQNFLEAASAGKPILVGPNMQNFEMLVREFRRERAILQAGDRAELGALLEELLTSEAMRSEFGKRARAVFSKNVGAAARAAGDIL</sequence>
<evidence type="ECO:0000256" key="8">
    <source>
        <dbReference type="ARBA" id="ARBA00049183"/>
    </source>
</evidence>
<keyword evidence="6 11" id="KW-0808">Transferase</keyword>
<feature type="non-terminal residue" evidence="14">
    <location>
        <position position="432"/>
    </location>
</feature>